<organism evidence="1 2">
    <name type="scientific">Rotaria socialis</name>
    <dbReference type="NCBI Taxonomy" id="392032"/>
    <lineage>
        <taxon>Eukaryota</taxon>
        <taxon>Metazoa</taxon>
        <taxon>Spiralia</taxon>
        <taxon>Gnathifera</taxon>
        <taxon>Rotifera</taxon>
        <taxon>Eurotatoria</taxon>
        <taxon>Bdelloidea</taxon>
        <taxon>Philodinida</taxon>
        <taxon>Philodinidae</taxon>
        <taxon>Rotaria</taxon>
    </lineage>
</organism>
<reference evidence="1" key="1">
    <citation type="submission" date="2021-02" db="EMBL/GenBank/DDBJ databases">
        <authorList>
            <person name="Nowell W R."/>
        </authorList>
    </citation>
    <scope>NUCLEOTIDE SEQUENCE</scope>
</reference>
<evidence type="ECO:0000313" key="1">
    <source>
        <dbReference type="EMBL" id="CAF4630754.1"/>
    </source>
</evidence>
<evidence type="ECO:0000313" key="2">
    <source>
        <dbReference type="Proteomes" id="UP000663851"/>
    </source>
</evidence>
<feature type="non-terminal residue" evidence="1">
    <location>
        <position position="59"/>
    </location>
</feature>
<name>A0A821E6M0_9BILA</name>
<proteinExistence type="predicted"/>
<sequence length="59" mass="6778">MTELTTTTMNDGMFIDKKIEDHLEKIPIYLTKENITFQSIIDQALGMMNISSIAEDNIR</sequence>
<protein>
    <submittedName>
        <fullName evidence="1">Uncharacterized protein</fullName>
    </submittedName>
</protein>
<dbReference type="Proteomes" id="UP000663851">
    <property type="component" value="Unassembled WGS sequence"/>
</dbReference>
<accession>A0A821E6M0</accession>
<dbReference type="EMBL" id="CAJOBO010018344">
    <property type="protein sequence ID" value="CAF4630754.1"/>
    <property type="molecule type" value="Genomic_DNA"/>
</dbReference>
<feature type="non-terminal residue" evidence="1">
    <location>
        <position position="1"/>
    </location>
</feature>
<gene>
    <name evidence="1" type="ORF">HFQ381_LOCUS34677</name>
</gene>
<dbReference type="AlphaFoldDB" id="A0A821E6M0"/>
<comment type="caution">
    <text evidence="1">The sequence shown here is derived from an EMBL/GenBank/DDBJ whole genome shotgun (WGS) entry which is preliminary data.</text>
</comment>